<protein>
    <recommendedName>
        <fullName evidence="4">Prefoldin subunit 3</fullName>
    </recommendedName>
</protein>
<dbReference type="GO" id="GO:0006457">
    <property type="term" value="P:protein folding"/>
    <property type="evidence" value="ECO:0007669"/>
    <property type="project" value="UniProtKB-UniRule"/>
</dbReference>
<dbReference type="PANTHER" id="PTHR12409">
    <property type="entry name" value="PREFOLDIN SUBUNIT 3"/>
    <property type="match status" value="1"/>
</dbReference>
<dbReference type="FunCoup" id="F4NS92">
    <property type="interactions" value="528"/>
</dbReference>
<gene>
    <name evidence="6" type="ORF">BATDEDRAFT_84536</name>
</gene>
<name>F4NS92_BATDJ</name>
<dbReference type="PIRSF" id="PIRSF016396">
    <property type="entry name" value="Prefoldin_subunit_3"/>
    <property type="match status" value="1"/>
</dbReference>
<evidence type="ECO:0000313" key="6">
    <source>
        <dbReference type="EMBL" id="EGF83004.1"/>
    </source>
</evidence>
<dbReference type="Proteomes" id="UP000007241">
    <property type="component" value="Unassembled WGS sequence"/>
</dbReference>
<dbReference type="EMBL" id="GL882879">
    <property type="protein sequence ID" value="EGF83004.1"/>
    <property type="molecule type" value="Genomic_DNA"/>
</dbReference>
<proteinExistence type="inferred from homology"/>
<dbReference type="FunFam" id="1.10.287.370:FF:000001">
    <property type="entry name" value="Prefoldin subunit 3"/>
    <property type="match status" value="1"/>
</dbReference>
<dbReference type="SUPFAM" id="SSF46579">
    <property type="entry name" value="Prefoldin"/>
    <property type="match status" value="1"/>
</dbReference>
<dbReference type="GeneID" id="18241771"/>
<reference evidence="6 7" key="1">
    <citation type="submission" date="2009-12" db="EMBL/GenBank/DDBJ databases">
        <title>The draft genome of Batrachochytrium dendrobatidis.</title>
        <authorList>
            <consortium name="US DOE Joint Genome Institute (JGI-PGF)"/>
            <person name="Kuo A."/>
            <person name="Salamov A."/>
            <person name="Schmutz J."/>
            <person name="Lucas S."/>
            <person name="Pitluck S."/>
            <person name="Rosenblum E."/>
            <person name="Stajich J."/>
            <person name="Eisen M."/>
            <person name="Grigoriev I.V."/>
        </authorList>
    </citation>
    <scope>NUCLEOTIDE SEQUENCE [LARGE SCALE GENOMIC DNA]</scope>
    <source>
        <strain evidence="7">JAM81 / FGSC 10211</strain>
    </source>
</reference>
<dbReference type="CDD" id="cd23156">
    <property type="entry name" value="Prefoldin_3"/>
    <property type="match status" value="1"/>
</dbReference>
<comment type="similarity">
    <text evidence="1 4">Belongs to the prefoldin subunit alpha family.</text>
</comment>
<dbReference type="InParanoid" id="F4NS92"/>
<evidence type="ECO:0000256" key="1">
    <source>
        <dbReference type="ARBA" id="ARBA00010048"/>
    </source>
</evidence>
<feature type="coiled-coil region" evidence="5">
    <location>
        <begin position="132"/>
        <end position="166"/>
    </location>
</feature>
<dbReference type="InterPro" id="IPR004127">
    <property type="entry name" value="Prefoldin_subunit_alpha"/>
</dbReference>
<keyword evidence="7" id="KW-1185">Reference proteome</keyword>
<organism evidence="6 7">
    <name type="scientific">Batrachochytrium dendrobatidis (strain JAM81 / FGSC 10211)</name>
    <name type="common">Frog chytrid fungus</name>
    <dbReference type="NCBI Taxonomy" id="684364"/>
    <lineage>
        <taxon>Eukaryota</taxon>
        <taxon>Fungi</taxon>
        <taxon>Fungi incertae sedis</taxon>
        <taxon>Chytridiomycota</taxon>
        <taxon>Chytridiomycota incertae sedis</taxon>
        <taxon>Chytridiomycetes</taxon>
        <taxon>Rhizophydiales</taxon>
        <taxon>Rhizophydiales incertae sedis</taxon>
        <taxon>Batrachochytrium</taxon>
    </lineage>
</organism>
<accession>F4NS92</accession>
<dbReference type="OMA" id="YNWDVAQ"/>
<dbReference type="STRING" id="684364.F4NS92"/>
<keyword evidence="5" id="KW-0175">Coiled coil</keyword>
<dbReference type="RefSeq" id="XP_006675941.1">
    <property type="nucleotide sequence ID" value="XM_006675878.1"/>
</dbReference>
<evidence type="ECO:0000256" key="4">
    <source>
        <dbReference type="PIRNR" id="PIRNR016396"/>
    </source>
</evidence>
<comment type="subunit">
    <text evidence="2 4">Heterohexamer of two PFD-alpha type and four PFD-beta type subunits.</text>
</comment>
<dbReference type="GO" id="GO:0005737">
    <property type="term" value="C:cytoplasm"/>
    <property type="evidence" value="ECO:0000318"/>
    <property type="project" value="GO_Central"/>
</dbReference>
<dbReference type="OrthoDB" id="6375174at2759"/>
<sequence>MTMDLQANPRGIPQAPFVDDVAKFVADGDYEGTLRKFQEMISKYRFMETHLLQRKKSLESKIPEIRKTHEMVVFLQAKKESDEPIEADFELAETLWTKARIPATETVNLWLGANVMLQYTVEEAKDLLSSKLKSATLSLKQVDEDLEFLKEQITTMEVNMARVYNDDVRRRRSIQEPVSAK</sequence>
<dbReference type="GO" id="GO:0015631">
    <property type="term" value="F:tubulin binding"/>
    <property type="evidence" value="ECO:0000318"/>
    <property type="project" value="GO_Central"/>
</dbReference>
<evidence type="ECO:0000256" key="5">
    <source>
        <dbReference type="SAM" id="Coils"/>
    </source>
</evidence>
<dbReference type="Pfam" id="PF02996">
    <property type="entry name" value="Prefoldin"/>
    <property type="match status" value="1"/>
</dbReference>
<comment type="function">
    <text evidence="4">Binds specifically to cytosolic chaperonin (c-CPN) and transfers target proteins to it. Binds to nascent polypeptide chain and promotes folding in an environment in which there are many competing pathways for nonnative proteins.</text>
</comment>
<dbReference type="GO" id="GO:0007021">
    <property type="term" value="P:tubulin complex assembly"/>
    <property type="evidence" value="ECO:0000318"/>
    <property type="project" value="GO_Central"/>
</dbReference>
<dbReference type="InterPro" id="IPR009053">
    <property type="entry name" value="Prefoldin"/>
</dbReference>
<dbReference type="Gene3D" id="1.10.287.370">
    <property type="match status" value="1"/>
</dbReference>
<dbReference type="GO" id="GO:0007017">
    <property type="term" value="P:microtubule-based process"/>
    <property type="evidence" value="ECO:0000318"/>
    <property type="project" value="GO_Central"/>
</dbReference>
<dbReference type="AlphaFoldDB" id="F4NS92"/>
<dbReference type="GO" id="GO:0016272">
    <property type="term" value="C:prefoldin complex"/>
    <property type="evidence" value="ECO:0000318"/>
    <property type="project" value="GO_Central"/>
</dbReference>
<evidence type="ECO:0000256" key="2">
    <source>
        <dbReference type="ARBA" id="ARBA00011695"/>
    </source>
</evidence>
<evidence type="ECO:0000256" key="3">
    <source>
        <dbReference type="ARBA" id="ARBA00023186"/>
    </source>
</evidence>
<dbReference type="PANTHER" id="PTHR12409:SF0">
    <property type="entry name" value="PREFOLDIN SUBUNIT 3"/>
    <property type="match status" value="1"/>
</dbReference>
<dbReference type="HOGENOM" id="CLU_083737_0_0_1"/>
<keyword evidence="3 4" id="KW-0143">Chaperone</keyword>
<dbReference type="InterPro" id="IPR016655">
    <property type="entry name" value="PFD3"/>
</dbReference>
<evidence type="ECO:0000313" key="7">
    <source>
        <dbReference type="Proteomes" id="UP000007241"/>
    </source>
</evidence>